<feature type="transmembrane region" description="Helical" evidence="1">
    <location>
        <begin position="61"/>
        <end position="79"/>
    </location>
</feature>
<dbReference type="Pfam" id="PF01841">
    <property type="entry name" value="Transglut_core"/>
    <property type="match status" value="1"/>
</dbReference>
<feature type="transmembrane region" description="Helical" evidence="1">
    <location>
        <begin position="107"/>
        <end position="124"/>
    </location>
</feature>
<dbReference type="EMBL" id="QQOH01000001">
    <property type="protein sequence ID" value="RDE24922.1"/>
    <property type="molecule type" value="Genomic_DNA"/>
</dbReference>
<dbReference type="SMART" id="SM00460">
    <property type="entry name" value="TGc"/>
    <property type="match status" value="1"/>
</dbReference>
<dbReference type="InterPro" id="IPR052901">
    <property type="entry name" value="Bact_TGase-like"/>
</dbReference>
<dbReference type="Proteomes" id="UP000253769">
    <property type="component" value="Unassembled WGS sequence"/>
</dbReference>
<evidence type="ECO:0000259" key="2">
    <source>
        <dbReference type="SMART" id="SM00460"/>
    </source>
</evidence>
<organism evidence="3 4">
    <name type="scientific">Motiliproteus coralliicola</name>
    <dbReference type="NCBI Taxonomy" id="2283196"/>
    <lineage>
        <taxon>Bacteria</taxon>
        <taxon>Pseudomonadati</taxon>
        <taxon>Pseudomonadota</taxon>
        <taxon>Gammaproteobacteria</taxon>
        <taxon>Oceanospirillales</taxon>
        <taxon>Oceanospirillaceae</taxon>
        <taxon>Motiliproteus</taxon>
    </lineage>
</organism>
<comment type="caution">
    <text evidence="3">The sequence shown here is derived from an EMBL/GenBank/DDBJ whole genome shotgun (WGS) entry which is preliminary data.</text>
</comment>
<reference evidence="3 4" key="1">
    <citation type="submission" date="2018-07" db="EMBL/GenBank/DDBJ databases">
        <title>Motiliproteus coralliicola sp. nov., a bacterium isolated from Coral.</title>
        <authorList>
            <person name="Wang G."/>
        </authorList>
    </citation>
    <scope>NUCLEOTIDE SEQUENCE [LARGE SCALE GENOMIC DNA]</scope>
    <source>
        <strain evidence="3 4">C34</strain>
    </source>
</reference>
<evidence type="ECO:0000256" key="1">
    <source>
        <dbReference type="SAM" id="Phobius"/>
    </source>
</evidence>
<accession>A0A369WTA4</accession>
<feature type="transmembrane region" description="Helical" evidence="1">
    <location>
        <begin position="12"/>
        <end position="27"/>
    </location>
</feature>
<keyword evidence="1" id="KW-1133">Transmembrane helix</keyword>
<dbReference type="AlphaFoldDB" id="A0A369WTA4"/>
<keyword evidence="4" id="KW-1185">Reference proteome</keyword>
<gene>
    <name evidence="3" type="ORF">DV711_04900</name>
</gene>
<proteinExistence type="predicted"/>
<name>A0A369WTA4_9GAMM</name>
<dbReference type="Pfam" id="PF11992">
    <property type="entry name" value="TgpA_N"/>
    <property type="match status" value="1"/>
</dbReference>
<dbReference type="SUPFAM" id="SSF54001">
    <property type="entry name" value="Cysteine proteinases"/>
    <property type="match status" value="1"/>
</dbReference>
<keyword evidence="1" id="KW-0812">Transmembrane</keyword>
<feature type="transmembrane region" description="Helical" evidence="1">
    <location>
        <begin position="85"/>
        <end position="100"/>
    </location>
</feature>
<keyword evidence="1" id="KW-0472">Membrane</keyword>
<sequence length="677" mass="77005">MNEPDYQIPRNGLAWLLAAMFGALLPHMLRLPVWVTLICLLCGVWKLMVYRGRWHGPNRPIRALLVFGGGAAVFAHYGTLAGPDAGSALLILGFCFKLIESRTRRDAFIVVILGYFVVAVSFFFDQSILLTLYLALVCVMVTAALLGLNQSVLHTRPRRTLRISLRIMGYSLPMMLVLFVLVPRIGPIWSLDLGQNRAKTGLSETISAGDIAQLSQSSELAFRVEFDPGSKVPPASERYWRALVLDNYDGHRWTRGLDLDQREQVDWQNNGNRWLTPPLSGSPTPLSRYDYQVMMEPTDQPWLFGLAWARSDTRGVGATRDFRLLLDKPVARPFRYRVSSTIGYTLDAAGLPAWLHRANLQLPDTDPLTRDLAQRLRRDSSSAADYVHRVLRYFNQQDFSYTLRPPLLSGDRVDQFLFESRRGFCSHYAGAFVFLMRAVGLPARIVAGYQGGELNPLGGYLLVHQFDAHAWVEVWLPQQGWVRFDPTAWVSPERVEQGLEQAMAQEGSFLEDSPLSPLRYRGSAWITQLRLSWDYLNYGWYRVMLGYDAKAQRELLSRLFDRVDLKLLATLLLSTIAALLLGLSWWIFRQSGLRSRPDPLLKLYRKLCRRLARKGLQPEVGEAPASFVRRAAESLPDQAVALQRIARQFELCLYAPSANERDPQLQRLRVQLRRLAL</sequence>
<dbReference type="PANTHER" id="PTHR42736:SF1">
    <property type="entry name" value="PROTEIN-GLUTAMINE GAMMA-GLUTAMYLTRANSFERASE"/>
    <property type="match status" value="1"/>
</dbReference>
<feature type="transmembrane region" description="Helical" evidence="1">
    <location>
        <begin position="33"/>
        <end position="49"/>
    </location>
</feature>
<feature type="transmembrane region" description="Helical" evidence="1">
    <location>
        <begin position="567"/>
        <end position="588"/>
    </location>
</feature>
<feature type="transmembrane region" description="Helical" evidence="1">
    <location>
        <begin position="130"/>
        <end position="148"/>
    </location>
</feature>
<dbReference type="InterPro" id="IPR021878">
    <property type="entry name" value="TgpA_N"/>
</dbReference>
<dbReference type="InterPro" id="IPR002931">
    <property type="entry name" value="Transglutaminase-like"/>
</dbReference>
<dbReference type="InterPro" id="IPR025403">
    <property type="entry name" value="TgpA-like_C"/>
</dbReference>
<protein>
    <submittedName>
        <fullName evidence="3">DUF3488 domain-containing protein</fullName>
    </submittedName>
</protein>
<dbReference type="PANTHER" id="PTHR42736">
    <property type="entry name" value="PROTEIN-GLUTAMINE GAMMA-GLUTAMYLTRANSFERASE"/>
    <property type="match status" value="1"/>
</dbReference>
<evidence type="ECO:0000313" key="3">
    <source>
        <dbReference type="EMBL" id="RDE24922.1"/>
    </source>
</evidence>
<dbReference type="InterPro" id="IPR038765">
    <property type="entry name" value="Papain-like_cys_pep_sf"/>
</dbReference>
<feature type="domain" description="Transglutaminase-like" evidence="2">
    <location>
        <begin position="417"/>
        <end position="488"/>
    </location>
</feature>
<dbReference type="RefSeq" id="WP_114694514.1">
    <property type="nucleotide sequence ID" value="NZ_QQOH01000001.1"/>
</dbReference>
<dbReference type="Pfam" id="PF13559">
    <property type="entry name" value="DUF4129"/>
    <property type="match status" value="1"/>
</dbReference>
<dbReference type="OrthoDB" id="9804872at2"/>
<dbReference type="Gene3D" id="3.10.620.30">
    <property type="match status" value="1"/>
</dbReference>
<feature type="transmembrane region" description="Helical" evidence="1">
    <location>
        <begin position="169"/>
        <end position="189"/>
    </location>
</feature>
<evidence type="ECO:0000313" key="4">
    <source>
        <dbReference type="Proteomes" id="UP000253769"/>
    </source>
</evidence>